<dbReference type="PANTHER" id="PTHR45625">
    <property type="entry name" value="PEPTIDYL-PROLYL CIS-TRANS ISOMERASE-RELATED"/>
    <property type="match status" value="1"/>
</dbReference>
<dbReference type="EC" id="5.2.1.8" evidence="2"/>
<dbReference type="InterPro" id="IPR002130">
    <property type="entry name" value="Cyclophilin-type_PPIase_dom"/>
</dbReference>
<keyword evidence="3" id="KW-0697">Rotamase</keyword>
<accession>A0A1H2RS86</accession>
<dbReference type="PROSITE" id="PS50072">
    <property type="entry name" value="CSA_PPIASE_2"/>
    <property type="match status" value="1"/>
</dbReference>
<evidence type="ECO:0000256" key="4">
    <source>
        <dbReference type="ARBA" id="ARBA00023235"/>
    </source>
</evidence>
<dbReference type="GO" id="GO:0006457">
    <property type="term" value="P:protein folding"/>
    <property type="evidence" value="ECO:0007669"/>
    <property type="project" value="InterPro"/>
</dbReference>
<dbReference type="GO" id="GO:0003755">
    <property type="term" value="F:peptidyl-prolyl cis-trans isomerase activity"/>
    <property type="evidence" value="ECO:0007669"/>
    <property type="project" value="UniProtKB-KW"/>
</dbReference>
<dbReference type="Pfam" id="PF00160">
    <property type="entry name" value="Pro_isomerase"/>
    <property type="match status" value="2"/>
</dbReference>
<feature type="domain" description="PPIase cyclophilin-type" evidence="5">
    <location>
        <begin position="41"/>
        <end position="273"/>
    </location>
</feature>
<dbReference type="InterPro" id="IPR044666">
    <property type="entry name" value="Cyclophilin_A-like"/>
</dbReference>
<dbReference type="Proteomes" id="UP000199592">
    <property type="component" value="Unassembled WGS sequence"/>
</dbReference>
<keyword evidence="7" id="KW-1185">Reference proteome</keyword>
<dbReference type="SUPFAM" id="SSF50891">
    <property type="entry name" value="Cyclophilin-like"/>
    <property type="match status" value="1"/>
</dbReference>
<dbReference type="PROSITE" id="PS00170">
    <property type="entry name" value="CSA_PPIASE_1"/>
    <property type="match status" value="1"/>
</dbReference>
<keyword evidence="4 6" id="KW-0413">Isomerase</keyword>
<organism evidence="6 7">
    <name type="scientific">Flagellimonas zhangzhouensis</name>
    <dbReference type="NCBI Taxonomy" id="1073328"/>
    <lineage>
        <taxon>Bacteria</taxon>
        <taxon>Pseudomonadati</taxon>
        <taxon>Bacteroidota</taxon>
        <taxon>Flavobacteriia</taxon>
        <taxon>Flavobacteriales</taxon>
        <taxon>Flavobacteriaceae</taxon>
        <taxon>Flagellimonas</taxon>
    </lineage>
</organism>
<dbReference type="InterPro" id="IPR029000">
    <property type="entry name" value="Cyclophilin-like_dom_sf"/>
</dbReference>
<dbReference type="PANTHER" id="PTHR45625:SF4">
    <property type="entry name" value="PEPTIDYLPROLYL ISOMERASE DOMAIN AND WD REPEAT-CONTAINING PROTEIN 1"/>
    <property type="match status" value="1"/>
</dbReference>
<sequence>MSHMKYLVILILLSSCMKSKKEEKKQLVEERIKVEIATTKGDILVELYNETPLHRDNFLKLVKENFYDSLLFHRVIDNFIIQTGDPDSFDAQPGQQLGYGDLDYLVPSEIIDTIFHKRGSLSAAHDGNPDFYSSASQFVIVQEGPVPDSSFSKMENWINKNLDLYNFFHADSNSSLYNTVQKAYEEHDWELYGQLYDSVRNIRASEENLDLYQIPEEHKAYYRKYGGTPFNDRLFTVFGEVLTGMNVVDSIAKVETDKNDRPMQDVRIISMQVVN</sequence>
<evidence type="ECO:0000313" key="7">
    <source>
        <dbReference type="Proteomes" id="UP000199592"/>
    </source>
</evidence>
<dbReference type="EMBL" id="FNMY01000001">
    <property type="protein sequence ID" value="SDW21644.1"/>
    <property type="molecule type" value="Genomic_DNA"/>
</dbReference>
<dbReference type="CDD" id="cd00317">
    <property type="entry name" value="cyclophilin"/>
    <property type="match status" value="1"/>
</dbReference>
<dbReference type="AlphaFoldDB" id="A0A1H2RS86"/>
<dbReference type="STRING" id="1073328.SAMN05216294_2111"/>
<evidence type="ECO:0000256" key="1">
    <source>
        <dbReference type="ARBA" id="ARBA00007365"/>
    </source>
</evidence>
<gene>
    <name evidence="6" type="ORF">SAMN04487892_0759</name>
</gene>
<evidence type="ECO:0000256" key="3">
    <source>
        <dbReference type="ARBA" id="ARBA00023110"/>
    </source>
</evidence>
<dbReference type="Gene3D" id="2.40.100.10">
    <property type="entry name" value="Cyclophilin-like"/>
    <property type="match status" value="1"/>
</dbReference>
<reference evidence="7" key="1">
    <citation type="submission" date="2016-10" db="EMBL/GenBank/DDBJ databases">
        <authorList>
            <person name="Varghese N."/>
            <person name="Submissions S."/>
        </authorList>
    </citation>
    <scope>NUCLEOTIDE SEQUENCE [LARGE SCALE GENOMIC DNA]</scope>
    <source>
        <strain evidence="7">DSM 25030</strain>
    </source>
</reference>
<comment type="similarity">
    <text evidence="1">Belongs to the cyclophilin-type PPIase family.</text>
</comment>
<proteinExistence type="inferred from homology"/>
<protein>
    <recommendedName>
        <fullName evidence="2">peptidylprolyl isomerase</fullName>
        <ecNumber evidence="2">5.2.1.8</ecNumber>
    </recommendedName>
</protein>
<evidence type="ECO:0000313" key="6">
    <source>
        <dbReference type="EMBL" id="SDW21644.1"/>
    </source>
</evidence>
<evidence type="ECO:0000259" key="5">
    <source>
        <dbReference type="PROSITE" id="PS50072"/>
    </source>
</evidence>
<dbReference type="PROSITE" id="PS51257">
    <property type="entry name" value="PROKAR_LIPOPROTEIN"/>
    <property type="match status" value="1"/>
</dbReference>
<evidence type="ECO:0000256" key="2">
    <source>
        <dbReference type="ARBA" id="ARBA00013194"/>
    </source>
</evidence>
<name>A0A1H2RS86_9FLAO</name>
<dbReference type="OrthoDB" id="9807797at2"/>
<dbReference type="InterPro" id="IPR020892">
    <property type="entry name" value="Cyclophilin-type_PPIase_CS"/>
</dbReference>